<sequence length="54" mass="6042">MPTGCSVEKSSLEPATRTERARRWQQLAWFVGLWALSVGLFGAVSHVLRTLLMP</sequence>
<feature type="transmembrane region" description="Helical" evidence="1">
    <location>
        <begin position="27"/>
        <end position="48"/>
    </location>
</feature>
<dbReference type="OrthoDB" id="6199137at2"/>
<accession>A0A1I2I4G9</accession>
<dbReference type="EMBL" id="FOOC01000003">
    <property type="protein sequence ID" value="SFF37172.1"/>
    <property type="molecule type" value="Genomic_DNA"/>
</dbReference>
<protein>
    <recommendedName>
        <fullName evidence="4">DUF2474 domain-containing protein</fullName>
    </recommendedName>
</protein>
<keyword evidence="3" id="KW-1185">Reference proteome</keyword>
<keyword evidence="1" id="KW-0472">Membrane</keyword>
<evidence type="ECO:0000313" key="3">
    <source>
        <dbReference type="Proteomes" id="UP000199771"/>
    </source>
</evidence>
<dbReference type="Proteomes" id="UP000199771">
    <property type="component" value="Unassembled WGS sequence"/>
</dbReference>
<reference evidence="2 3" key="1">
    <citation type="submission" date="2016-10" db="EMBL/GenBank/DDBJ databases">
        <authorList>
            <person name="de Groot N.N."/>
        </authorList>
    </citation>
    <scope>NUCLEOTIDE SEQUENCE [LARGE SCALE GENOMIC DNA]</scope>
    <source>
        <strain evidence="2 3">DSM 23609</strain>
    </source>
</reference>
<dbReference type="InterPro" id="IPR018895">
    <property type="entry name" value="DUF2474"/>
</dbReference>
<dbReference type="Pfam" id="PF10617">
    <property type="entry name" value="DUF2474"/>
    <property type="match status" value="1"/>
</dbReference>
<proteinExistence type="predicted"/>
<name>A0A1I2I4G9_9GAMM</name>
<dbReference type="AlphaFoldDB" id="A0A1I2I4G9"/>
<keyword evidence="1" id="KW-0812">Transmembrane</keyword>
<evidence type="ECO:0000256" key="1">
    <source>
        <dbReference type="SAM" id="Phobius"/>
    </source>
</evidence>
<evidence type="ECO:0000313" key="2">
    <source>
        <dbReference type="EMBL" id="SFF37172.1"/>
    </source>
</evidence>
<evidence type="ECO:0008006" key="4">
    <source>
        <dbReference type="Google" id="ProtNLM"/>
    </source>
</evidence>
<organism evidence="2 3">
    <name type="scientific">Fontimonas thermophila</name>
    <dbReference type="NCBI Taxonomy" id="1076937"/>
    <lineage>
        <taxon>Bacteria</taxon>
        <taxon>Pseudomonadati</taxon>
        <taxon>Pseudomonadota</taxon>
        <taxon>Gammaproteobacteria</taxon>
        <taxon>Nevskiales</taxon>
        <taxon>Nevskiaceae</taxon>
        <taxon>Fontimonas</taxon>
    </lineage>
</organism>
<gene>
    <name evidence="2" type="ORF">SAMN04488120_10323</name>
</gene>
<keyword evidence="1" id="KW-1133">Transmembrane helix</keyword>